<reference evidence="1 2" key="1">
    <citation type="journal article" date="2015" name="Genome Announc.">
        <title>Draft Genome Sequence of Cyanobacterium Hassallia byssoidea Strain VB512170, Isolated from Monuments in India.</title>
        <authorList>
            <person name="Singh D."/>
            <person name="Chandrababunaidu M.M."/>
            <person name="Panda A."/>
            <person name="Sen D."/>
            <person name="Bhattacharyya S."/>
            <person name="Adhikary S.P."/>
            <person name="Tripathy S."/>
        </authorList>
    </citation>
    <scope>NUCLEOTIDE SEQUENCE [LARGE SCALE GENOMIC DNA]</scope>
    <source>
        <strain evidence="1 2">VB512170</strain>
    </source>
</reference>
<accession>A0A846HF22</accession>
<evidence type="ECO:0000313" key="1">
    <source>
        <dbReference type="EMBL" id="NEU75200.1"/>
    </source>
</evidence>
<sequence>MEVAFYLSPRYCLDDESPWLVGIDPSRHYWIAVNGDSNLTIALPGLTVSSLSELKLAMQQFRSLSPGEQMTLHRIASACTIYCVSLNCYAVETQINEALIWHLFDQETLDSLLMTAHPDWLCAPSHIDLGRKMLLRSFEKATVTKS</sequence>
<proteinExistence type="predicted"/>
<organism evidence="1 2">
    <name type="scientific">Hassallia byssoidea VB512170</name>
    <dbReference type="NCBI Taxonomy" id="1304833"/>
    <lineage>
        <taxon>Bacteria</taxon>
        <taxon>Bacillati</taxon>
        <taxon>Cyanobacteriota</taxon>
        <taxon>Cyanophyceae</taxon>
        <taxon>Nostocales</taxon>
        <taxon>Tolypothrichaceae</taxon>
        <taxon>Hassallia</taxon>
    </lineage>
</organism>
<dbReference type="AlphaFoldDB" id="A0A846HF22"/>
<dbReference type="EMBL" id="JTCM02000061">
    <property type="protein sequence ID" value="NEU75200.1"/>
    <property type="molecule type" value="Genomic_DNA"/>
</dbReference>
<name>A0A846HF22_9CYAN</name>
<dbReference type="Proteomes" id="UP000031549">
    <property type="component" value="Unassembled WGS sequence"/>
</dbReference>
<evidence type="ECO:0000313" key="2">
    <source>
        <dbReference type="Proteomes" id="UP000031549"/>
    </source>
</evidence>
<comment type="caution">
    <text evidence="1">The sequence shown here is derived from an EMBL/GenBank/DDBJ whole genome shotgun (WGS) entry which is preliminary data.</text>
</comment>
<keyword evidence="2" id="KW-1185">Reference proteome</keyword>
<protein>
    <submittedName>
        <fullName evidence="1">Uncharacterized protein</fullName>
    </submittedName>
</protein>
<dbReference type="RefSeq" id="WP_039741080.1">
    <property type="nucleotide sequence ID" value="NZ_JTCM02000061.1"/>
</dbReference>
<gene>
    <name evidence="1" type="ORF">PI95_022215</name>
</gene>